<accession>A0A9W7J2N6</accession>
<dbReference type="Proteomes" id="UP001165190">
    <property type="component" value="Unassembled WGS sequence"/>
</dbReference>
<reference evidence="1" key="1">
    <citation type="submission" date="2023-05" db="EMBL/GenBank/DDBJ databases">
        <title>Genome and transcriptome analyses reveal genes involved in the formation of fine ridges on petal epidermal cells in Hibiscus trionum.</title>
        <authorList>
            <person name="Koshimizu S."/>
            <person name="Masuda S."/>
            <person name="Ishii T."/>
            <person name="Shirasu K."/>
            <person name="Hoshino A."/>
            <person name="Arita M."/>
        </authorList>
    </citation>
    <scope>NUCLEOTIDE SEQUENCE</scope>
    <source>
        <strain evidence="1">Hamamatsu line</strain>
    </source>
</reference>
<keyword evidence="2" id="KW-1185">Reference proteome</keyword>
<dbReference type="AlphaFoldDB" id="A0A9W7J2N6"/>
<dbReference type="OrthoDB" id="778084at2759"/>
<dbReference type="PANTHER" id="PTHR34660">
    <property type="entry name" value="MYB-LIKE PROTEIN X"/>
    <property type="match status" value="1"/>
</dbReference>
<comment type="caution">
    <text evidence="1">The sequence shown here is derived from an EMBL/GenBank/DDBJ whole genome shotgun (WGS) entry which is preliminary data.</text>
</comment>
<dbReference type="EMBL" id="BSYR01000047">
    <property type="protein sequence ID" value="GMJ07023.1"/>
    <property type="molecule type" value="Genomic_DNA"/>
</dbReference>
<proteinExistence type="predicted"/>
<organism evidence="1 2">
    <name type="scientific">Hibiscus trionum</name>
    <name type="common">Flower of an hour</name>
    <dbReference type="NCBI Taxonomy" id="183268"/>
    <lineage>
        <taxon>Eukaryota</taxon>
        <taxon>Viridiplantae</taxon>
        <taxon>Streptophyta</taxon>
        <taxon>Embryophyta</taxon>
        <taxon>Tracheophyta</taxon>
        <taxon>Spermatophyta</taxon>
        <taxon>Magnoliopsida</taxon>
        <taxon>eudicotyledons</taxon>
        <taxon>Gunneridae</taxon>
        <taxon>Pentapetalae</taxon>
        <taxon>rosids</taxon>
        <taxon>malvids</taxon>
        <taxon>Malvales</taxon>
        <taxon>Malvaceae</taxon>
        <taxon>Malvoideae</taxon>
        <taxon>Hibiscus</taxon>
    </lineage>
</organism>
<name>A0A9W7J2N6_HIBTR</name>
<protein>
    <submittedName>
        <fullName evidence="1">Uncharacterized protein</fullName>
    </submittedName>
</protein>
<evidence type="ECO:0000313" key="1">
    <source>
        <dbReference type="EMBL" id="GMJ07023.1"/>
    </source>
</evidence>
<dbReference type="PANTHER" id="PTHR34660:SF7">
    <property type="entry name" value="DNA LIGASE-LIKE PROTEIN"/>
    <property type="match status" value="1"/>
</dbReference>
<sequence length="252" mass="28353">MSRCFPYPPPGHLKQGLVESIKLERERVDEDQLEKSDLTEEHEHPVCYISDGSQNSHKRKRETVPHSECRVDGKKIKIRFSLKKPCGLDASISKESACSSSGRSEFNQELSSVTSVASAPELELQLDDDRKVYCHSSEPSCSGALVPQEELWHNAESNETGSSSSGTMAKNNKIPKAVVQYKTLIEDWLPPLLLPELNDYENGDDWLLPKKLPGKLAKRLDGRVLFSDSISWPRAHYILEAEIYALPYTVPF</sequence>
<evidence type="ECO:0000313" key="2">
    <source>
        <dbReference type="Proteomes" id="UP001165190"/>
    </source>
</evidence>
<gene>
    <name evidence="1" type="ORF">HRI_004371500</name>
</gene>